<feature type="transmembrane region" description="Helical" evidence="1">
    <location>
        <begin position="52"/>
        <end position="71"/>
    </location>
</feature>
<accession>W7X0M0</accession>
<dbReference type="InParanoid" id="W7X0M0"/>
<reference evidence="3" key="1">
    <citation type="journal article" date="2006" name="PLoS Biol.">
        <title>Macronuclear genome sequence of the ciliate Tetrahymena thermophila, a model eukaryote.</title>
        <authorList>
            <person name="Eisen J.A."/>
            <person name="Coyne R.S."/>
            <person name="Wu M."/>
            <person name="Wu D."/>
            <person name="Thiagarajan M."/>
            <person name="Wortman J.R."/>
            <person name="Badger J.H."/>
            <person name="Ren Q."/>
            <person name="Amedeo P."/>
            <person name="Jones K.M."/>
            <person name="Tallon L.J."/>
            <person name="Delcher A.L."/>
            <person name="Salzberg S.L."/>
            <person name="Silva J.C."/>
            <person name="Haas B.J."/>
            <person name="Majoros W.H."/>
            <person name="Farzad M."/>
            <person name="Carlton J.M."/>
            <person name="Smith R.K. Jr."/>
            <person name="Garg J."/>
            <person name="Pearlman R.E."/>
            <person name="Karrer K.M."/>
            <person name="Sun L."/>
            <person name="Manning G."/>
            <person name="Elde N.C."/>
            <person name="Turkewitz A.P."/>
            <person name="Asai D.J."/>
            <person name="Wilkes D.E."/>
            <person name="Wang Y."/>
            <person name="Cai H."/>
            <person name="Collins K."/>
            <person name="Stewart B.A."/>
            <person name="Lee S.R."/>
            <person name="Wilamowska K."/>
            <person name="Weinberg Z."/>
            <person name="Ruzzo W.L."/>
            <person name="Wloga D."/>
            <person name="Gaertig J."/>
            <person name="Frankel J."/>
            <person name="Tsao C.-C."/>
            <person name="Gorovsky M.A."/>
            <person name="Keeling P.J."/>
            <person name="Waller R.F."/>
            <person name="Patron N.J."/>
            <person name="Cherry J.M."/>
            <person name="Stover N.A."/>
            <person name="Krieger C.J."/>
            <person name="del Toro C."/>
            <person name="Ryder H.F."/>
            <person name="Williamson S.C."/>
            <person name="Barbeau R.A."/>
            <person name="Hamilton E.P."/>
            <person name="Orias E."/>
        </authorList>
    </citation>
    <scope>NUCLEOTIDE SEQUENCE [LARGE SCALE GENOMIC DNA]</scope>
    <source>
        <strain evidence="3">SB210</strain>
    </source>
</reference>
<evidence type="ECO:0000313" key="2">
    <source>
        <dbReference type="EMBL" id="EWS72690.1"/>
    </source>
</evidence>
<sequence length="214" mass="26281">MKFSNYQNQKNAYQLQIHKSQNSIHYHKKSFQNARKFYQMYFISCYRQQIKYIFQIVAFKNPLYLYIFFFFQMIQKQQKSKIIDYYNIKFKNRINQYHQSTNFDQLILNQYNQTPTKKENSFLLFFFYFYRNINFFDSPLNQKISIKFLPIYENLQLIQKQIKQLACSINYSKGKIWIILNTLKIHLNTYTIYQSTLLSCNKKKLSHKLLGILK</sequence>
<organism evidence="2 3">
    <name type="scientific">Tetrahymena thermophila (strain SB210)</name>
    <dbReference type="NCBI Taxonomy" id="312017"/>
    <lineage>
        <taxon>Eukaryota</taxon>
        <taxon>Sar</taxon>
        <taxon>Alveolata</taxon>
        <taxon>Ciliophora</taxon>
        <taxon>Intramacronucleata</taxon>
        <taxon>Oligohymenophorea</taxon>
        <taxon>Hymenostomatida</taxon>
        <taxon>Tetrahymenina</taxon>
        <taxon>Tetrahymenidae</taxon>
        <taxon>Tetrahymena</taxon>
    </lineage>
</organism>
<dbReference type="GeneID" id="24439866"/>
<name>W7X0M0_TETTS</name>
<gene>
    <name evidence="2" type="ORF">TTHERM_000622959</name>
</gene>
<keyword evidence="3" id="KW-1185">Reference proteome</keyword>
<proteinExistence type="predicted"/>
<evidence type="ECO:0000256" key="1">
    <source>
        <dbReference type="SAM" id="Phobius"/>
    </source>
</evidence>
<dbReference type="AlphaFoldDB" id="W7X0M0"/>
<evidence type="ECO:0000313" key="3">
    <source>
        <dbReference type="Proteomes" id="UP000009168"/>
    </source>
</evidence>
<dbReference type="Proteomes" id="UP000009168">
    <property type="component" value="Unassembled WGS sequence"/>
</dbReference>
<keyword evidence="1 2" id="KW-0812">Transmembrane</keyword>
<keyword evidence="1" id="KW-0472">Membrane</keyword>
<dbReference type="RefSeq" id="XP_012654766.1">
    <property type="nucleotide sequence ID" value="XM_012799312.1"/>
</dbReference>
<keyword evidence="1" id="KW-1133">Transmembrane helix</keyword>
<dbReference type="KEGG" id="tet:TTHERM_000622959"/>
<dbReference type="EMBL" id="GG662540">
    <property type="protein sequence ID" value="EWS72690.1"/>
    <property type="molecule type" value="Genomic_DNA"/>
</dbReference>
<protein>
    <submittedName>
        <fullName evidence="2">Transmembrane protein, putative</fullName>
    </submittedName>
</protein>